<feature type="compositionally biased region" description="Polar residues" evidence="1">
    <location>
        <begin position="224"/>
        <end position="255"/>
    </location>
</feature>
<dbReference type="EMBL" id="ABEU02000002">
    <property type="protein sequence ID" value="PNR60689.1"/>
    <property type="molecule type" value="Genomic_DNA"/>
</dbReference>
<dbReference type="AlphaFoldDB" id="A0A2K1L3S5"/>
<sequence length="890" mass="96586">MGSYQLSLQGSHSTRPEASHKKSGGSTSGSSDGSRGSSSGSKPRSSNCSSQGSSAHSSQRASRSSGKKTSQAKGVHGLSFFGTKRTVSHQNLEGLLNASPSRHSTACCDGVSERRDFEKRLSSQRLNAEITSQEENSVGHSFRSEDSESLALWEEKEQPTSTHHGWLKITTQPPRWFEVVRKLDNVKLAPWRSSPIHPKPSVDSPRSSLERRGSIRHVHDSSKPWYSNVTKKTYTGESRSIWSPVSTSNESSQSGELDPALMPSYKYLDDPTISDDSKHGSFSRGREMHLSPEKNKSCTPSSNMWDASSQPELAGEGTIVAHGVAQEIPGVESDCEVANVGELSSIFEQKPALYTDKAANAFTDSPSDGIDGRSEYASCRTTTEDEAHDSDFLGDNMDPNEAIGFVNMIDFVAPLISKLHTMERKDESPSCGSERIPFKWEAPQGKVKVEDISASSLEPDESLHYRILQQQYIAKSKSAPLDDVYVLFPNPCSVSATENISDSILTKSKSYSGSRGSLLRFSSRRRVEDSADRLFTNTRNSMFGSIRPTTLGKEDIGDFVNSSSPRSILRGPDDGSLSSSNPSLRSDPGTPASSAKAASTSQSISSCSASFDLNEDDCKALNTAYDLNSTVACIIVESRRVSLSFRDFGPARPSHDDLINTDTTTEASNIDLLGCDDRFDVNSSCALPDVVQSPELWHATFSARLHSDDSEPNSRCLATECESLLSASPRNHRQFSEEECCMPSAAQKSRSRDDEFTARLGVMFSPLRLISSDDSNHSCIVATGVSAINDNDLGDGSSAYATSWELVSPAAASKQCKSKGSDAEKGKSHSGLRRHSSEEAHAMMVSITKAMRKIVSKCTGRRSSSKGKSKMGSPKCDTLQPAQFRFTEAN</sequence>
<feature type="compositionally biased region" description="Polar residues" evidence="1">
    <location>
        <begin position="1"/>
        <end position="13"/>
    </location>
</feature>
<feature type="region of interest" description="Disordered" evidence="1">
    <location>
        <begin position="1"/>
        <end position="77"/>
    </location>
</feature>
<proteinExistence type="predicted"/>
<evidence type="ECO:0000256" key="1">
    <source>
        <dbReference type="SAM" id="MobiDB-lite"/>
    </source>
</evidence>
<dbReference type="KEGG" id="ppp:112278843"/>
<dbReference type="GeneID" id="112278843"/>
<reference evidence="2 4" key="2">
    <citation type="journal article" date="2018" name="Plant J.">
        <title>The Physcomitrella patens chromosome-scale assembly reveals moss genome structure and evolution.</title>
        <authorList>
            <person name="Lang D."/>
            <person name="Ullrich K.K."/>
            <person name="Murat F."/>
            <person name="Fuchs J."/>
            <person name="Jenkins J."/>
            <person name="Haas F.B."/>
            <person name="Piednoel M."/>
            <person name="Gundlach H."/>
            <person name="Van Bel M."/>
            <person name="Meyberg R."/>
            <person name="Vives C."/>
            <person name="Morata J."/>
            <person name="Symeonidi A."/>
            <person name="Hiss M."/>
            <person name="Muchero W."/>
            <person name="Kamisugi Y."/>
            <person name="Saleh O."/>
            <person name="Blanc G."/>
            <person name="Decker E.L."/>
            <person name="van Gessel N."/>
            <person name="Grimwood J."/>
            <person name="Hayes R.D."/>
            <person name="Graham S.W."/>
            <person name="Gunter L.E."/>
            <person name="McDaniel S.F."/>
            <person name="Hoernstein S.N.W."/>
            <person name="Larsson A."/>
            <person name="Li F.W."/>
            <person name="Perroud P.F."/>
            <person name="Phillips J."/>
            <person name="Ranjan P."/>
            <person name="Rokshar D.S."/>
            <person name="Rothfels C.J."/>
            <person name="Schneider L."/>
            <person name="Shu S."/>
            <person name="Stevenson D.W."/>
            <person name="Thummler F."/>
            <person name="Tillich M."/>
            <person name="Villarreal Aguilar J.C."/>
            <person name="Widiez T."/>
            <person name="Wong G.K."/>
            <person name="Wymore A."/>
            <person name="Zhang Y."/>
            <person name="Zimmer A.D."/>
            <person name="Quatrano R.S."/>
            <person name="Mayer K.F.X."/>
            <person name="Goodstein D."/>
            <person name="Casacuberta J.M."/>
            <person name="Vandepoele K."/>
            <person name="Reski R."/>
            <person name="Cuming A.C."/>
            <person name="Tuskan G.A."/>
            <person name="Maumus F."/>
            <person name="Salse J."/>
            <person name="Schmutz J."/>
            <person name="Rensing S.A."/>
        </authorList>
    </citation>
    <scope>NUCLEOTIDE SEQUENCE [LARGE SCALE GENOMIC DNA]</scope>
    <source>
        <strain evidence="3 4">cv. Gransden 2004</strain>
    </source>
</reference>
<gene>
    <name evidence="3" type="primary">LOC112278843</name>
    <name evidence="2" type="ORF">PHYPA_003482</name>
</gene>
<feature type="compositionally biased region" description="Polar residues" evidence="1">
    <location>
        <begin position="297"/>
        <end position="309"/>
    </location>
</feature>
<dbReference type="Proteomes" id="UP000006727">
    <property type="component" value="Chromosome 2"/>
</dbReference>
<protein>
    <submittedName>
        <fullName evidence="2 3">Uncharacterized protein</fullName>
    </submittedName>
</protein>
<feature type="region of interest" description="Disordered" evidence="1">
    <location>
        <begin position="813"/>
        <end position="839"/>
    </location>
</feature>
<evidence type="ECO:0000313" key="3">
    <source>
        <dbReference type="EnsemblPlants" id="Pp3c2_31330V3.1"/>
    </source>
</evidence>
<reference evidence="3" key="3">
    <citation type="submission" date="2020-12" db="UniProtKB">
        <authorList>
            <consortium name="EnsemblPlants"/>
        </authorList>
    </citation>
    <scope>IDENTIFICATION</scope>
</reference>
<keyword evidence="4" id="KW-1185">Reference proteome</keyword>
<reference evidence="2 4" key="1">
    <citation type="journal article" date="2008" name="Science">
        <title>The Physcomitrella genome reveals evolutionary insights into the conquest of land by plants.</title>
        <authorList>
            <person name="Rensing S."/>
            <person name="Lang D."/>
            <person name="Zimmer A."/>
            <person name="Terry A."/>
            <person name="Salamov A."/>
            <person name="Shapiro H."/>
            <person name="Nishiyama T."/>
            <person name="Perroud P.-F."/>
            <person name="Lindquist E."/>
            <person name="Kamisugi Y."/>
            <person name="Tanahashi T."/>
            <person name="Sakakibara K."/>
            <person name="Fujita T."/>
            <person name="Oishi K."/>
            <person name="Shin-I T."/>
            <person name="Kuroki Y."/>
            <person name="Toyoda A."/>
            <person name="Suzuki Y."/>
            <person name="Hashimoto A."/>
            <person name="Yamaguchi K."/>
            <person name="Sugano A."/>
            <person name="Kohara Y."/>
            <person name="Fujiyama A."/>
            <person name="Anterola A."/>
            <person name="Aoki S."/>
            <person name="Ashton N."/>
            <person name="Barbazuk W.B."/>
            <person name="Barker E."/>
            <person name="Bennetzen J."/>
            <person name="Bezanilla M."/>
            <person name="Blankenship R."/>
            <person name="Cho S.H."/>
            <person name="Dutcher S."/>
            <person name="Estelle M."/>
            <person name="Fawcett J.A."/>
            <person name="Gundlach H."/>
            <person name="Hanada K."/>
            <person name="Heyl A."/>
            <person name="Hicks K.A."/>
            <person name="Hugh J."/>
            <person name="Lohr M."/>
            <person name="Mayer K."/>
            <person name="Melkozernov A."/>
            <person name="Murata T."/>
            <person name="Nelson D."/>
            <person name="Pils B."/>
            <person name="Prigge M."/>
            <person name="Reiss B."/>
            <person name="Renner T."/>
            <person name="Rombauts S."/>
            <person name="Rushton P."/>
            <person name="Sanderfoot A."/>
            <person name="Schween G."/>
            <person name="Shiu S.-H."/>
            <person name="Stueber K."/>
            <person name="Theodoulou F.L."/>
            <person name="Tu H."/>
            <person name="Van de Peer Y."/>
            <person name="Verrier P.J."/>
            <person name="Waters E."/>
            <person name="Wood A."/>
            <person name="Yang L."/>
            <person name="Cove D."/>
            <person name="Cuming A."/>
            <person name="Hasebe M."/>
            <person name="Lucas S."/>
            <person name="Mishler D.B."/>
            <person name="Reski R."/>
            <person name="Grigoriev I."/>
            <person name="Quatrano R.S."/>
            <person name="Boore J.L."/>
        </authorList>
    </citation>
    <scope>NUCLEOTIDE SEQUENCE [LARGE SCALE GENOMIC DNA]</scope>
    <source>
        <strain evidence="3 4">cv. Gransden 2004</strain>
    </source>
</reference>
<feature type="compositionally biased region" description="Basic residues" evidence="1">
    <location>
        <begin position="855"/>
        <end position="869"/>
    </location>
</feature>
<feature type="region of interest" description="Disordered" evidence="1">
    <location>
        <begin position="191"/>
        <end position="309"/>
    </location>
</feature>
<feature type="compositionally biased region" description="Basic and acidic residues" evidence="1">
    <location>
        <begin position="208"/>
        <end position="222"/>
    </location>
</feature>
<dbReference type="Gramene" id="Pp3c2_31330V3.1">
    <property type="protein sequence ID" value="Pp3c2_31330V3.1"/>
    <property type="gene ID" value="Pp3c2_31330"/>
</dbReference>
<dbReference type="EnsemblPlants" id="Pp3c2_31330V3.1">
    <property type="protein sequence ID" value="Pp3c2_31330V3.1"/>
    <property type="gene ID" value="Pp3c2_31330"/>
</dbReference>
<feature type="compositionally biased region" description="Basic and acidic residues" evidence="1">
    <location>
        <begin position="275"/>
        <end position="296"/>
    </location>
</feature>
<accession>A0A2K1L3S5</accession>
<name>A0A2K1L3S5_PHYPA</name>
<dbReference type="Gramene" id="Pp3c2_31330V3.2">
    <property type="protein sequence ID" value="Pp3c2_31330V3.2"/>
    <property type="gene ID" value="Pp3c2_31330"/>
</dbReference>
<evidence type="ECO:0000313" key="2">
    <source>
        <dbReference type="EMBL" id="PNR60689.1"/>
    </source>
</evidence>
<dbReference type="EnsemblPlants" id="Pp3c2_31330V3.2">
    <property type="protein sequence ID" value="Pp3c2_31330V3.2"/>
    <property type="gene ID" value="Pp3c2_31330"/>
</dbReference>
<dbReference type="OrthoDB" id="10530513at2759"/>
<evidence type="ECO:0000313" key="4">
    <source>
        <dbReference type="Proteomes" id="UP000006727"/>
    </source>
</evidence>
<feature type="compositionally biased region" description="Low complexity" evidence="1">
    <location>
        <begin position="574"/>
        <end position="599"/>
    </location>
</feature>
<feature type="compositionally biased region" description="Low complexity" evidence="1">
    <location>
        <begin position="24"/>
        <end position="64"/>
    </location>
</feature>
<organism evidence="2">
    <name type="scientific">Physcomitrium patens</name>
    <name type="common">Spreading-leaved earth moss</name>
    <name type="synonym">Physcomitrella patens</name>
    <dbReference type="NCBI Taxonomy" id="3218"/>
    <lineage>
        <taxon>Eukaryota</taxon>
        <taxon>Viridiplantae</taxon>
        <taxon>Streptophyta</taxon>
        <taxon>Embryophyta</taxon>
        <taxon>Bryophyta</taxon>
        <taxon>Bryophytina</taxon>
        <taxon>Bryopsida</taxon>
        <taxon>Funariidae</taxon>
        <taxon>Funariales</taxon>
        <taxon>Funariaceae</taxon>
        <taxon>Physcomitrium</taxon>
    </lineage>
</organism>
<feature type="region of interest" description="Disordered" evidence="1">
    <location>
        <begin position="855"/>
        <end position="890"/>
    </location>
</feature>
<feature type="region of interest" description="Disordered" evidence="1">
    <location>
        <begin position="562"/>
        <end position="599"/>
    </location>
</feature>
<feature type="region of interest" description="Disordered" evidence="1">
    <location>
        <begin position="132"/>
        <end position="166"/>
    </location>
</feature>
<dbReference type="RefSeq" id="XP_024368458.1">
    <property type="nucleotide sequence ID" value="XM_024512690.2"/>
</dbReference>
<dbReference type="PaxDb" id="3218-PP1S371_48V6.1"/>